<protein>
    <submittedName>
        <fullName evidence="1">Uncharacterized protein</fullName>
    </submittedName>
</protein>
<sequence length="300" mass="34235">MNTGSRVFCKIDLRFDHLRVARCPRVCILANFAGSLPTMNGDLTLPDELKLMIAPSLVISICKTRRHIAIRLLQHQRLTTRRISPPRGTDLDFQRLARRLMDRTEWNQFCEWIKGSLGPSLADTAFFDITRETERNWLRVMAMDYHQFANLCHNPNSGQYGGRRELVIELFPTADFSDPPQDMSDAALVRQPLTTGARALLAIRGQWASFGNLLVATHRLDRQIYEGLAELWLHFIQNLAQNPGQNPSLPRFVRRVWVISKNNDKPNSAYGPHKLDGRALGNIIRALKNQIGTRDVNVVF</sequence>
<dbReference type="EMBL" id="LFZO01000618">
    <property type="protein sequence ID" value="KXT02768.1"/>
    <property type="molecule type" value="Genomic_DNA"/>
</dbReference>
<name>A0A139HJT8_9PEZI</name>
<reference evidence="1 2" key="1">
    <citation type="submission" date="2015-07" db="EMBL/GenBank/DDBJ databases">
        <title>Comparative genomics of the Sigatoka disease complex on banana suggests a link between parallel evolutionary changes in Pseudocercospora fijiensis and Pseudocercospora eumusae and increased virulence on the banana host.</title>
        <authorList>
            <person name="Chang T.-C."/>
            <person name="Salvucci A."/>
            <person name="Crous P.W."/>
            <person name="Stergiopoulos I."/>
        </authorList>
    </citation>
    <scope>NUCLEOTIDE SEQUENCE [LARGE SCALE GENOMIC DNA]</scope>
    <source>
        <strain evidence="1 2">CBS 116634</strain>
    </source>
</reference>
<keyword evidence="2" id="KW-1185">Reference proteome</keyword>
<evidence type="ECO:0000313" key="1">
    <source>
        <dbReference type="EMBL" id="KXT02768.1"/>
    </source>
</evidence>
<comment type="caution">
    <text evidence="1">The sequence shown here is derived from an EMBL/GenBank/DDBJ whole genome shotgun (WGS) entry which is preliminary data.</text>
</comment>
<dbReference type="AlphaFoldDB" id="A0A139HJT8"/>
<gene>
    <name evidence="1" type="ORF">AC579_4630</name>
</gene>
<proteinExistence type="predicted"/>
<evidence type="ECO:0000313" key="2">
    <source>
        <dbReference type="Proteomes" id="UP000073492"/>
    </source>
</evidence>
<accession>A0A139HJT8</accession>
<organism evidence="1 2">
    <name type="scientific">Pseudocercospora musae</name>
    <dbReference type="NCBI Taxonomy" id="113226"/>
    <lineage>
        <taxon>Eukaryota</taxon>
        <taxon>Fungi</taxon>
        <taxon>Dikarya</taxon>
        <taxon>Ascomycota</taxon>
        <taxon>Pezizomycotina</taxon>
        <taxon>Dothideomycetes</taxon>
        <taxon>Dothideomycetidae</taxon>
        <taxon>Mycosphaerellales</taxon>
        <taxon>Mycosphaerellaceae</taxon>
        <taxon>Pseudocercospora</taxon>
    </lineage>
</organism>
<dbReference type="OrthoDB" id="3649282at2759"/>
<dbReference type="Proteomes" id="UP000073492">
    <property type="component" value="Unassembled WGS sequence"/>
</dbReference>